<evidence type="ECO:0000256" key="1">
    <source>
        <dbReference type="SAM" id="SignalP"/>
    </source>
</evidence>
<dbReference type="RefSeq" id="WP_273160213.1">
    <property type="nucleotide sequence ID" value="NZ_JABZSJ010000038.1"/>
</dbReference>
<gene>
    <name evidence="4" type="ORF">HXN26_07400</name>
</gene>
<evidence type="ECO:0000259" key="2">
    <source>
        <dbReference type="Pfam" id="PF13004"/>
    </source>
</evidence>
<dbReference type="PROSITE" id="PS51257">
    <property type="entry name" value="PROKAR_LIPOPROTEIN"/>
    <property type="match status" value="1"/>
</dbReference>
<comment type="caution">
    <text evidence="4">The sequence shown here is derived from an EMBL/GenBank/DDBJ whole genome shotgun (WGS) entry which is preliminary data.</text>
</comment>
<dbReference type="EMBL" id="JABZSJ010000038">
    <property type="protein sequence ID" value="MBF1384656.1"/>
    <property type="molecule type" value="Genomic_DNA"/>
</dbReference>
<keyword evidence="1" id="KW-0732">Signal</keyword>
<reference evidence="4" key="1">
    <citation type="submission" date="2020-04" db="EMBL/GenBank/DDBJ databases">
        <title>Deep metagenomics examines the oral microbiome during advanced dental caries in children, revealing novel taxa and co-occurrences with host molecules.</title>
        <authorList>
            <person name="Baker J.L."/>
            <person name="Morton J.T."/>
            <person name="Dinis M."/>
            <person name="Alvarez R."/>
            <person name="Tran N.C."/>
            <person name="Knight R."/>
            <person name="Edlund A."/>
        </authorList>
    </citation>
    <scope>NUCLEOTIDE SEQUENCE</scope>
    <source>
        <strain evidence="4">JCVI_44_bin.5</strain>
    </source>
</reference>
<evidence type="ECO:0000259" key="3">
    <source>
        <dbReference type="Pfam" id="PF19190"/>
    </source>
</evidence>
<dbReference type="AlphaFoldDB" id="A0A930MZY6"/>
<protein>
    <submittedName>
        <fullName evidence="4">BACON domain-containing protein</fullName>
    </submittedName>
</protein>
<feature type="domain" description="BACON" evidence="3">
    <location>
        <begin position="36"/>
        <end position="114"/>
    </location>
</feature>
<dbReference type="InterPro" id="IPR024361">
    <property type="entry name" value="BACON"/>
</dbReference>
<dbReference type="Gene3D" id="2.60.40.10">
    <property type="entry name" value="Immunoglobulins"/>
    <property type="match status" value="2"/>
</dbReference>
<dbReference type="InterPro" id="IPR013783">
    <property type="entry name" value="Ig-like_fold"/>
</dbReference>
<dbReference type="Pfam" id="PF13004">
    <property type="entry name" value="BACON"/>
    <property type="match status" value="1"/>
</dbReference>
<accession>A0A930MZY6</accession>
<dbReference type="CDD" id="cd14948">
    <property type="entry name" value="BACON"/>
    <property type="match status" value="1"/>
</dbReference>
<sequence>MRIMNLYKLLRLSSICLLLVMVAGCTESIDFEQPQLTVSEKEIKFTNQIGEKSITVNTNCKEWVATTPKNWIHITQNGNKFVVKVDANTTGSERSSYILVDGGLAVEKIMVNQSAADLSLEIAKGEIILPQAGGTTMVDVNLESSMYEMVQSEKPDWLQIIKKKNALKFISKTNYSTTERSIKITISSAGKSRDVVVKQPGVSTFILACNPGAPFSLHKMMDFEYRRGSLLSEYGAPDMAMGVYEESYIFKTSSPLFKEVFYVHDTQYFMPTRIFTRSLTREGVEAVKTEAFQDFVKANGYVRDTKDPNHYVNEKELITMDVDILEENNSVVLFFYQMHIQDKEYETFKELQLGPLHLLNKADKKISEVEEYENSQNSSEVNRQVSKNREIEAIAYKTTDPTLVARTYFFYTRGGDYPAPQEMVGSVEQYSLSFSQPNLGLWQHGREWFVTREFDKLLTSNNFEFVGYTGKFHVYARRSDYLTLAISGEKYADVNDGQPVMQISILYKPTVFTSGSKREMMTKVANILKKNNPRK</sequence>
<organism evidence="4 5">
    <name type="scientific">Prevotella aurantiaca</name>
    <dbReference type="NCBI Taxonomy" id="596085"/>
    <lineage>
        <taxon>Bacteria</taxon>
        <taxon>Pseudomonadati</taxon>
        <taxon>Bacteroidota</taxon>
        <taxon>Bacteroidia</taxon>
        <taxon>Bacteroidales</taxon>
        <taxon>Prevotellaceae</taxon>
        <taxon>Prevotella</taxon>
    </lineage>
</organism>
<dbReference type="Proteomes" id="UP000771736">
    <property type="component" value="Unassembled WGS sequence"/>
</dbReference>
<dbReference type="Pfam" id="PF19190">
    <property type="entry name" value="BACON_2"/>
    <property type="match status" value="1"/>
</dbReference>
<feature type="signal peptide" evidence="1">
    <location>
        <begin position="1"/>
        <end position="23"/>
    </location>
</feature>
<proteinExistence type="predicted"/>
<evidence type="ECO:0000313" key="5">
    <source>
        <dbReference type="Proteomes" id="UP000771736"/>
    </source>
</evidence>
<feature type="chain" id="PRO_5037057913" evidence="1">
    <location>
        <begin position="24"/>
        <end position="535"/>
    </location>
</feature>
<evidence type="ECO:0000313" key="4">
    <source>
        <dbReference type="EMBL" id="MBF1384656.1"/>
    </source>
</evidence>
<feature type="domain" description="BACON" evidence="2">
    <location>
        <begin position="150"/>
        <end position="199"/>
    </location>
</feature>
<name>A0A930MZY6_9BACT</name>